<evidence type="ECO:0000259" key="3">
    <source>
        <dbReference type="Pfam" id="PF01464"/>
    </source>
</evidence>
<dbReference type="Proteomes" id="UP000318717">
    <property type="component" value="Unassembled WGS sequence"/>
</dbReference>
<dbReference type="PANTHER" id="PTHR37423:SF2">
    <property type="entry name" value="MEMBRANE-BOUND LYTIC MUREIN TRANSGLYCOSYLASE C"/>
    <property type="match status" value="1"/>
</dbReference>
<protein>
    <recommendedName>
        <fullName evidence="3">Transglycosylase SLT domain-containing protein</fullName>
    </recommendedName>
</protein>
<name>A0A4Y3HWF3_9VIBR</name>
<dbReference type="RefSeq" id="WP_141345825.1">
    <property type="nucleotide sequence ID" value="NZ_BJLF01000010.1"/>
</dbReference>
<sequence>MAISRLITKKVGFQLSASLVALLPLLSSASYQDAQATIKEQFQTQSTANQKHYQQQVAKSKAHWADTRTDKLRYATYFSADLQTRTTEDYENKTLVIETIDDSSIAKQSHQKQVKKQIDDIVEAQHSNSVTTEVVSRKGERILTTRITPQKQYWDNKALVYLDDIKMSAKQWQVPPSLILAIIYNESRFNPNAVSKAPAYGLMQIMEKSAAADVSNFFLDGQKISNESLMNPTLNIQVGSAYLHILTEKYLKDIELEHSRLLISIAAYNAGIGAVAKHFTKTNSIKSLVDTVNNKQFNDIYESLTNRFPYAETRHYVLAVVDKEHEYRELLKQ</sequence>
<dbReference type="Pfam" id="PF01464">
    <property type="entry name" value="SLT"/>
    <property type="match status" value="1"/>
</dbReference>
<accession>A0A4Y3HWF3</accession>
<evidence type="ECO:0000256" key="2">
    <source>
        <dbReference type="SAM" id="SignalP"/>
    </source>
</evidence>
<dbReference type="OrthoDB" id="5620293at2"/>
<proteinExistence type="inferred from homology"/>
<dbReference type="GO" id="GO:0000270">
    <property type="term" value="P:peptidoglycan metabolic process"/>
    <property type="evidence" value="ECO:0007669"/>
    <property type="project" value="InterPro"/>
</dbReference>
<dbReference type="InterPro" id="IPR023346">
    <property type="entry name" value="Lysozyme-like_dom_sf"/>
</dbReference>
<dbReference type="SUPFAM" id="SSF53955">
    <property type="entry name" value="Lysozyme-like"/>
    <property type="match status" value="1"/>
</dbReference>
<dbReference type="AlphaFoldDB" id="A0A4Y3HWF3"/>
<evidence type="ECO:0000313" key="4">
    <source>
        <dbReference type="EMBL" id="GEA51456.1"/>
    </source>
</evidence>
<feature type="chain" id="PRO_5021312863" description="Transglycosylase SLT domain-containing protein" evidence="2">
    <location>
        <begin position="37"/>
        <end position="333"/>
    </location>
</feature>
<dbReference type="GO" id="GO:0008933">
    <property type="term" value="F:peptidoglycan lytic transglycosylase activity"/>
    <property type="evidence" value="ECO:0007669"/>
    <property type="project" value="InterPro"/>
</dbReference>
<dbReference type="PROSITE" id="PS00922">
    <property type="entry name" value="TRANSGLYCOSYLASE"/>
    <property type="match status" value="1"/>
</dbReference>
<keyword evidence="2" id="KW-0732">Signal</keyword>
<dbReference type="GO" id="GO:0016020">
    <property type="term" value="C:membrane"/>
    <property type="evidence" value="ECO:0007669"/>
    <property type="project" value="InterPro"/>
</dbReference>
<feature type="domain" description="Transglycosylase SLT" evidence="3">
    <location>
        <begin position="165"/>
        <end position="284"/>
    </location>
</feature>
<dbReference type="InterPro" id="IPR000189">
    <property type="entry name" value="Transglyc_AS"/>
</dbReference>
<reference evidence="4 5" key="1">
    <citation type="submission" date="2019-06" db="EMBL/GenBank/DDBJ databases">
        <title>Whole genome shotgun sequence of Vibrio inusitatus NBRC 102082.</title>
        <authorList>
            <person name="Hosoyama A."/>
            <person name="Uohara A."/>
            <person name="Ohji S."/>
            <person name="Ichikawa N."/>
        </authorList>
    </citation>
    <scope>NUCLEOTIDE SEQUENCE [LARGE SCALE GENOMIC DNA]</scope>
    <source>
        <strain evidence="4 5">NBRC 102082</strain>
    </source>
</reference>
<dbReference type="Gene3D" id="1.10.530.10">
    <property type="match status" value="1"/>
</dbReference>
<keyword evidence="5" id="KW-1185">Reference proteome</keyword>
<dbReference type="InterPro" id="IPR008258">
    <property type="entry name" value="Transglycosylase_SLT_dom_1"/>
</dbReference>
<feature type="signal peptide" evidence="2">
    <location>
        <begin position="1"/>
        <end position="36"/>
    </location>
</feature>
<evidence type="ECO:0000313" key="5">
    <source>
        <dbReference type="Proteomes" id="UP000318717"/>
    </source>
</evidence>
<organism evidence="4 5">
    <name type="scientific">Vibrio inusitatus NBRC 102082</name>
    <dbReference type="NCBI Taxonomy" id="1219070"/>
    <lineage>
        <taxon>Bacteria</taxon>
        <taxon>Pseudomonadati</taxon>
        <taxon>Pseudomonadota</taxon>
        <taxon>Gammaproteobacteria</taxon>
        <taxon>Vibrionales</taxon>
        <taxon>Vibrionaceae</taxon>
        <taxon>Vibrio</taxon>
    </lineage>
</organism>
<evidence type="ECO:0000256" key="1">
    <source>
        <dbReference type="ARBA" id="ARBA00007734"/>
    </source>
</evidence>
<gene>
    <name evidence="4" type="ORF">VIN01S_22600</name>
</gene>
<comment type="similarity">
    <text evidence="1">Belongs to the transglycosylase Slt family.</text>
</comment>
<dbReference type="EMBL" id="BJLF01000010">
    <property type="protein sequence ID" value="GEA51456.1"/>
    <property type="molecule type" value="Genomic_DNA"/>
</dbReference>
<comment type="caution">
    <text evidence="4">The sequence shown here is derived from an EMBL/GenBank/DDBJ whole genome shotgun (WGS) entry which is preliminary data.</text>
</comment>
<dbReference type="PANTHER" id="PTHR37423">
    <property type="entry name" value="SOLUBLE LYTIC MUREIN TRANSGLYCOSYLASE-RELATED"/>
    <property type="match status" value="1"/>
</dbReference>